<comment type="similarity">
    <text evidence="2">Belongs to the MAP70 family.</text>
</comment>
<keyword evidence="3" id="KW-0963">Cytoplasm</keyword>
<dbReference type="InterPro" id="IPR009768">
    <property type="entry name" value="MAP70"/>
</dbReference>
<evidence type="ECO:0000313" key="9">
    <source>
        <dbReference type="Proteomes" id="UP000712281"/>
    </source>
</evidence>
<dbReference type="GO" id="GO:0008017">
    <property type="term" value="F:microtubule binding"/>
    <property type="evidence" value="ECO:0007669"/>
    <property type="project" value="InterPro"/>
</dbReference>
<dbReference type="Pfam" id="PF07058">
    <property type="entry name" value="MAP70"/>
    <property type="match status" value="2"/>
</dbReference>
<reference evidence="8" key="1">
    <citation type="submission" date="2019-12" db="EMBL/GenBank/DDBJ databases">
        <title>Genome sequencing and annotation of Brassica cretica.</title>
        <authorList>
            <person name="Studholme D.J."/>
            <person name="Sarris P.F."/>
        </authorList>
    </citation>
    <scope>NUCLEOTIDE SEQUENCE</scope>
    <source>
        <strain evidence="8">PFS-001/15</strain>
        <tissue evidence="8">Leaf</tissue>
    </source>
</reference>
<name>A0A8S9JJ08_BRACR</name>
<keyword evidence="4" id="KW-0493">Microtubule</keyword>
<evidence type="ECO:0000256" key="3">
    <source>
        <dbReference type="ARBA" id="ARBA00022490"/>
    </source>
</evidence>
<evidence type="ECO:0000256" key="5">
    <source>
        <dbReference type="ARBA" id="ARBA00023054"/>
    </source>
</evidence>
<evidence type="ECO:0000256" key="1">
    <source>
        <dbReference type="ARBA" id="ARBA00004245"/>
    </source>
</evidence>
<comment type="subcellular location">
    <subcellularLocation>
        <location evidence="1">Cytoplasm</location>
        <location evidence="1">Cytoskeleton</location>
    </subcellularLocation>
</comment>
<dbReference type="Proteomes" id="UP000712281">
    <property type="component" value="Unassembled WGS sequence"/>
</dbReference>
<dbReference type="AlphaFoldDB" id="A0A8S9JJ08"/>
<dbReference type="PANTHER" id="PTHR31246">
    <property type="entry name" value="MICROTUBULE-ASSOCIATED PROTEIN 70-2"/>
    <property type="match status" value="1"/>
</dbReference>
<accession>A0A8S9JJ08</accession>
<evidence type="ECO:0000256" key="2">
    <source>
        <dbReference type="ARBA" id="ARBA00008825"/>
    </source>
</evidence>
<gene>
    <name evidence="8" type="ORF">F2Q68_00004081</name>
</gene>
<dbReference type="GO" id="GO:0005874">
    <property type="term" value="C:microtubule"/>
    <property type="evidence" value="ECO:0007669"/>
    <property type="project" value="UniProtKB-KW"/>
</dbReference>
<feature type="coiled-coil region" evidence="7">
    <location>
        <begin position="25"/>
        <end position="52"/>
    </location>
</feature>
<evidence type="ECO:0000256" key="6">
    <source>
        <dbReference type="ARBA" id="ARBA00023212"/>
    </source>
</evidence>
<evidence type="ECO:0000313" key="8">
    <source>
        <dbReference type="EMBL" id="KAF2582540.1"/>
    </source>
</evidence>
<dbReference type="PANTHER" id="PTHR31246:SF17">
    <property type="entry name" value="MICROTUBULE-ASSOCIATED PROTEIN 70-2"/>
    <property type="match status" value="1"/>
</dbReference>
<organism evidence="8 9">
    <name type="scientific">Brassica cretica</name>
    <name type="common">Mustard</name>
    <dbReference type="NCBI Taxonomy" id="69181"/>
    <lineage>
        <taxon>Eukaryota</taxon>
        <taxon>Viridiplantae</taxon>
        <taxon>Streptophyta</taxon>
        <taxon>Embryophyta</taxon>
        <taxon>Tracheophyta</taxon>
        <taxon>Spermatophyta</taxon>
        <taxon>Magnoliopsida</taxon>
        <taxon>eudicotyledons</taxon>
        <taxon>Gunneridae</taxon>
        <taxon>Pentapetalae</taxon>
        <taxon>rosids</taxon>
        <taxon>malvids</taxon>
        <taxon>Brassicales</taxon>
        <taxon>Brassicaceae</taxon>
        <taxon>Brassiceae</taxon>
        <taxon>Brassica</taxon>
    </lineage>
</organism>
<evidence type="ECO:0000256" key="4">
    <source>
        <dbReference type="ARBA" id="ARBA00022701"/>
    </source>
</evidence>
<evidence type="ECO:0000256" key="7">
    <source>
        <dbReference type="SAM" id="Coils"/>
    </source>
</evidence>
<keyword evidence="6" id="KW-0206">Cytoskeleton</keyword>
<dbReference type="EMBL" id="QGKW02001660">
    <property type="protein sequence ID" value="KAF2582540.1"/>
    <property type="molecule type" value="Genomic_DNA"/>
</dbReference>
<protein>
    <submittedName>
        <fullName evidence="8">Uncharacterized protein</fullName>
    </submittedName>
</protein>
<proteinExistence type="inferred from homology"/>
<sequence length="161" mass="17802">MVGFSHKDRELGEAHAEIRVLRLSERQREKAVEELTNELTKLEEKLKLTESFLQRQTTLRRVRAAQKDDDMPPIEAILAPLEAELKLARSEVVSVLLCYQLAVASHLRLGSSSSLSTQSWLVVVIEFVFRPADELRGSASSSAVASHLRLLLPLSSTGAGA</sequence>
<dbReference type="GO" id="GO:0007010">
    <property type="term" value="P:cytoskeleton organization"/>
    <property type="evidence" value="ECO:0007669"/>
    <property type="project" value="InterPro"/>
</dbReference>
<comment type="caution">
    <text evidence="8">The sequence shown here is derived from an EMBL/GenBank/DDBJ whole genome shotgun (WGS) entry which is preliminary data.</text>
</comment>
<keyword evidence="5 7" id="KW-0175">Coiled coil</keyword>